<evidence type="ECO:0000313" key="3">
    <source>
        <dbReference type="EMBL" id="CAG5177816.1"/>
    </source>
</evidence>
<comment type="caution">
    <text evidence="3">The sequence shown here is derived from an EMBL/GenBank/DDBJ whole genome shotgun (WGS) entry which is preliminary data.</text>
</comment>
<gene>
    <name evidence="3" type="ORF">ALTATR162_LOCUS8392</name>
</gene>
<keyword evidence="2" id="KW-0812">Transmembrane</keyword>
<evidence type="ECO:0000313" key="4">
    <source>
        <dbReference type="Proteomes" id="UP000676310"/>
    </source>
</evidence>
<dbReference type="EMBL" id="CAJRGZ010000023">
    <property type="protein sequence ID" value="CAG5177816.1"/>
    <property type="molecule type" value="Genomic_DNA"/>
</dbReference>
<sequence>MNSYRRSNGLSSSDIIALAVGIPTGVLTFIGVLLAYLGYRRRRILNANTRRRTPNSFQPEADETNSTHIDKDSDSEHVRYPTTEAAAPGAKAGSVIIGTLSGNVNSMNGVTNSYNLQQV</sequence>
<feature type="compositionally biased region" description="Basic and acidic residues" evidence="1">
    <location>
        <begin position="68"/>
        <end position="79"/>
    </location>
</feature>
<keyword evidence="2" id="KW-1133">Transmembrane helix</keyword>
<dbReference type="AlphaFoldDB" id="A0A8J2N890"/>
<evidence type="ECO:0000256" key="1">
    <source>
        <dbReference type="SAM" id="MobiDB-lite"/>
    </source>
</evidence>
<dbReference type="RefSeq" id="XP_043171957.1">
    <property type="nucleotide sequence ID" value="XM_043316022.1"/>
</dbReference>
<evidence type="ECO:0000256" key="2">
    <source>
        <dbReference type="SAM" id="Phobius"/>
    </source>
</evidence>
<dbReference type="GeneID" id="67020497"/>
<feature type="region of interest" description="Disordered" evidence="1">
    <location>
        <begin position="48"/>
        <end position="87"/>
    </location>
</feature>
<accession>A0A8J2N890</accession>
<keyword evidence="4" id="KW-1185">Reference proteome</keyword>
<feature type="transmembrane region" description="Helical" evidence="2">
    <location>
        <begin position="15"/>
        <end position="37"/>
    </location>
</feature>
<protein>
    <submittedName>
        <fullName evidence="3">Uncharacterized protein</fullName>
    </submittedName>
</protein>
<reference evidence="3" key="1">
    <citation type="submission" date="2021-05" db="EMBL/GenBank/DDBJ databases">
        <authorList>
            <person name="Stam R."/>
        </authorList>
    </citation>
    <scope>NUCLEOTIDE SEQUENCE</scope>
    <source>
        <strain evidence="3">CS162</strain>
    </source>
</reference>
<dbReference type="Proteomes" id="UP000676310">
    <property type="component" value="Unassembled WGS sequence"/>
</dbReference>
<name>A0A8J2N890_9PLEO</name>
<organism evidence="3 4">
    <name type="scientific">Alternaria atra</name>
    <dbReference type="NCBI Taxonomy" id="119953"/>
    <lineage>
        <taxon>Eukaryota</taxon>
        <taxon>Fungi</taxon>
        <taxon>Dikarya</taxon>
        <taxon>Ascomycota</taxon>
        <taxon>Pezizomycotina</taxon>
        <taxon>Dothideomycetes</taxon>
        <taxon>Pleosporomycetidae</taxon>
        <taxon>Pleosporales</taxon>
        <taxon>Pleosporineae</taxon>
        <taxon>Pleosporaceae</taxon>
        <taxon>Alternaria</taxon>
        <taxon>Alternaria sect. Ulocladioides</taxon>
    </lineage>
</organism>
<keyword evidence="2" id="KW-0472">Membrane</keyword>
<proteinExistence type="predicted"/>